<dbReference type="Gene3D" id="3.40.50.150">
    <property type="entry name" value="Vaccinia Virus protein VP39"/>
    <property type="match status" value="1"/>
</dbReference>
<dbReference type="InterPro" id="IPR029063">
    <property type="entry name" value="SAM-dependent_MTases_sf"/>
</dbReference>
<evidence type="ECO:0000259" key="1">
    <source>
        <dbReference type="Pfam" id="PF13649"/>
    </source>
</evidence>
<comment type="caution">
    <text evidence="2">The sequence shown here is derived from an EMBL/GenBank/DDBJ whole genome shotgun (WGS) entry which is preliminary data.</text>
</comment>
<dbReference type="EMBL" id="BAVZ01000005">
    <property type="protein sequence ID" value="GAF08099.1"/>
    <property type="molecule type" value="Genomic_DNA"/>
</dbReference>
<gene>
    <name evidence="2" type="ORF">JCM16418_2137</name>
</gene>
<evidence type="ECO:0000313" key="3">
    <source>
        <dbReference type="Proteomes" id="UP000019364"/>
    </source>
</evidence>
<sequence length="263" mass="29410">MEASKQNQEAWNTGAYEAWLNRFGTPQMAAAKLQLNPEKPIQHIYRHLNKQVQGKKIMNLMGSNGMKAVALSLLDAEVTVADFSAENEKYAMELAEAAGVNIRYIVADVLQLPEAELSQSYDIVFMENGILHYFKDLQPLFETVSKLLRKGGQLVLQDFHPVSTKLISSKGSTAKIRKHKVTGNYFDTALVEKEVAFHKFSDGEQGDPESYHVYLRNWTLGEIVTAVATEGLCIKVLEELPNLSSEVFDQGIPKTFTVVSEKL</sequence>
<dbReference type="CDD" id="cd02440">
    <property type="entry name" value="AdoMet_MTases"/>
    <property type="match status" value="1"/>
</dbReference>
<keyword evidence="3" id="KW-1185">Reference proteome</keyword>
<reference evidence="2 3" key="1">
    <citation type="journal article" date="2014" name="Genome Announc.">
        <title>Draft Genome Sequence of Paenibacillus pini JCM 16418T, Isolated from the Rhizosphere of Pine Tree.</title>
        <authorList>
            <person name="Yuki M."/>
            <person name="Oshima K."/>
            <person name="Suda W."/>
            <person name="Oshida Y."/>
            <person name="Kitamura K."/>
            <person name="Iida Y."/>
            <person name="Hattori M."/>
            <person name="Ohkuma M."/>
        </authorList>
    </citation>
    <scope>NUCLEOTIDE SEQUENCE [LARGE SCALE GENOMIC DNA]</scope>
    <source>
        <strain evidence="2 3">JCM 16418</strain>
    </source>
</reference>
<dbReference type="RefSeq" id="WP_036648175.1">
    <property type="nucleotide sequence ID" value="NZ_BAVZ01000005.1"/>
</dbReference>
<organism evidence="2 3">
    <name type="scientific">Paenibacillus pini JCM 16418</name>
    <dbReference type="NCBI Taxonomy" id="1236976"/>
    <lineage>
        <taxon>Bacteria</taxon>
        <taxon>Bacillati</taxon>
        <taxon>Bacillota</taxon>
        <taxon>Bacilli</taxon>
        <taxon>Bacillales</taxon>
        <taxon>Paenibacillaceae</taxon>
        <taxon>Paenibacillus</taxon>
    </lineage>
</organism>
<dbReference type="SUPFAM" id="SSF53335">
    <property type="entry name" value="S-adenosyl-L-methionine-dependent methyltransferases"/>
    <property type="match status" value="1"/>
</dbReference>
<evidence type="ECO:0000313" key="2">
    <source>
        <dbReference type="EMBL" id="GAF08099.1"/>
    </source>
</evidence>
<accession>W7Z151</accession>
<proteinExistence type="predicted"/>
<dbReference type="AlphaFoldDB" id="W7Z151"/>
<dbReference type="STRING" id="1236976.JCM16418_2137"/>
<dbReference type="InterPro" id="IPR041698">
    <property type="entry name" value="Methyltransf_25"/>
</dbReference>
<dbReference type="eggNOG" id="COG2226">
    <property type="taxonomic scope" value="Bacteria"/>
</dbReference>
<feature type="domain" description="Methyltransferase" evidence="1">
    <location>
        <begin position="67"/>
        <end position="152"/>
    </location>
</feature>
<dbReference type="Pfam" id="PF13649">
    <property type="entry name" value="Methyltransf_25"/>
    <property type="match status" value="1"/>
</dbReference>
<protein>
    <recommendedName>
        <fullName evidence="1">Methyltransferase domain-containing protein</fullName>
    </recommendedName>
</protein>
<name>W7Z151_9BACL</name>
<dbReference type="Proteomes" id="UP000019364">
    <property type="component" value="Unassembled WGS sequence"/>
</dbReference>
<dbReference type="OrthoDB" id="8385759at2"/>